<comment type="caution">
    <text evidence="1">The sequence shown here is derived from an EMBL/GenBank/DDBJ whole genome shotgun (WGS) entry which is preliminary data.</text>
</comment>
<organism evidence="1 2">
    <name type="scientific">Extremus antarcticus</name>
    <dbReference type="NCBI Taxonomy" id="702011"/>
    <lineage>
        <taxon>Eukaryota</taxon>
        <taxon>Fungi</taxon>
        <taxon>Dikarya</taxon>
        <taxon>Ascomycota</taxon>
        <taxon>Pezizomycotina</taxon>
        <taxon>Dothideomycetes</taxon>
        <taxon>Dothideomycetidae</taxon>
        <taxon>Mycosphaerellales</taxon>
        <taxon>Extremaceae</taxon>
        <taxon>Extremus</taxon>
    </lineage>
</organism>
<sequence>MAAVGDSIINTMMTTSVTPDPHMTPPSACDKALSIPHVFKDIICNLSPSEIQHAKRVCKTWHFTIGHSKQVRLAGTLTALNVSNVWKDRGEVEPRVPGHPKSWFPYYGVSTVAMHPMLNAVEVGKTSSMPSDPLWWYASMLVDRGRLPIADLHREHFVTSPRCEAIGVFGMGRITP</sequence>
<dbReference type="EMBL" id="JAWDJX010000002">
    <property type="protein sequence ID" value="KAK3057803.1"/>
    <property type="molecule type" value="Genomic_DNA"/>
</dbReference>
<keyword evidence="2" id="KW-1185">Reference proteome</keyword>
<evidence type="ECO:0000313" key="1">
    <source>
        <dbReference type="EMBL" id="KAK3057803.1"/>
    </source>
</evidence>
<evidence type="ECO:0000313" key="2">
    <source>
        <dbReference type="Proteomes" id="UP001271007"/>
    </source>
</evidence>
<evidence type="ECO:0008006" key="3">
    <source>
        <dbReference type="Google" id="ProtNLM"/>
    </source>
</evidence>
<dbReference type="AlphaFoldDB" id="A0AAJ0LWH4"/>
<reference evidence="1" key="1">
    <citation type="submission" date="2023-04" db="EMBL/GenBank/DDBJ databases">
        <title>Black Yeasts Isolated from many extreme environments.</title>
        <authorList>
            <person name="Coleine C."/>
            <person name="Stajich J.E."/>
            <person name="Selbmann L."/>
        </authorList>
    </citation>
    <scope>NUCLEOTIDE SEQUENCE</scope>
    <source>
        <strain evidence="1">CCFEE 5312</strain>
    </source>
</reference>
<proteinExistence type="predicted"/>
<dbReference type="Proteomes" id="UP001271007">
    <property type="component" value="Unassembled WGS sequence"/>
</dbReference>
<protein>
    <recommendedName>
        <fullName evidence="3">F-box domain-containing protein</fullName>
    </recommendedName>
</protein>
<name>A0AAJ0LWH4_9PEZI</name>
<accession>A0AAJ0LWH4</accession>
<gene>
    <name evidence="1" type="ORF">LTR09_000878</name>
</gene>